<keyword evidence="9" id="KW-1185">Reference proteome</keyword>
<evidence type="ECO:0000256" key="3">
    <source>
        <dbReference type="ARBA" id="ARBA00022692"/>
    </source>
</evidence>
<proteinExistence type="predicted"/>
<keyword evidence="4" id="KW-1133">Transmembrane helix</keyword>
<dbReference type="GO" id="GO:0017095">
    <property type="term" value="F:heparan sulfate 6-sulfotransferase activity"/>
    <property type="evidence" value="ECO:0007669"/>
    <property type="project" value="TreeGrafter"/>
</dbReference>
<dbReference type="AlphaFoldDB" id="A0A699YY90"/>
<evidence type="ECO:0000256" key="2">
    <source>
        <dbReference type="ARBA" id="ARBA00022679"/>
    </source>
</evidence>
<protein>
    <recommendedName>
        <fullName evidence="7">MAT1 centre domain-containing protein</fullName>
    </recommendedName>
</protein>
<dbReference type="InterPro" id="IPR015877">
    <property type="entry name" value="MAT1_centre"/>
</dbReference>
<evidence type="ECO:0000313" key="9">
    <source>
        <dbReference type="Proteomes" id="UP000485058"/>
    </source>
</evidence>
<comment type="caution">
    <text evidence="8">The sequence shown here is derived from an EMBL/GenBank/DDBJ whole genome shotgun (WGS) entry which is preliminary data.</text>
</comment>
<keyword evidence="3" id="KW-0812">Transmembrane</keyword>
<dbReference type="Pfam" id="PF06391">
    <property type="entry name" value="MAT1"/>
    <property type="match status" value="1"/>
</dbReference>
<name>A0A699YY90_HAELA</name>
<keyword evidence="5" id="KW-0472">Membrane</keyword>
<evidence type="ECO:0000313" key="8">
    <source>
        <dbReference type="EMBL" id="GFH15263.1"/>
    </source>
</evidence>
<accession>A0A699YY90</accession>
<evidence type="ECO:0000256" key="5">
    <source>
        <dbReference type="ARBA" id="ARBA00023136"/>
    </source>
</evidence>
<dbReference type="InterPro" id="IPR010635">
    <property type="entry name" value="Heparan_SO4-6-sulfoTrfase"/>
</dbReference>
<evidence type="ECO:0000256" key="1">
    <source>
        <dbReference type="ARBA" id="ARBA00004167"/>
    </source>
</evidence>
<dbReference type="PANTHER" id="PTHR12812:SF0">
    <property type="entry name" value="HEPARAN-SULFATE 6-O-SULFOTRANSFERASE"/>
    <property type="match status" value="1"/>
</dbReference>
<evidence type="ECO:0000256" key="6">
    <source>
        <dbReference type="ARBA" id="ARBA00023180"/>
    </source>
</evidence>
<keyword evidence="6" id="KW-0325">Glycoprotein</keyword>
<dbReference type="EMBL" id="BLLF01000826">
    <property type="protein sequence ID" value="GFH15263.1"/>
    <property type="molecule type" value="Genomic_DNA"/>
</dbReference>
<gene>
    <name evidence="8" type="ORF">HaLaN_11459</name>
</gene>
<feature type="non-terminal residue" evidence="8">
    <location>
        <position position="193"/>
    </location>
</feature>
<feature type="domain" description="MAT1 centre" evidence="7">
    <location>
        <begin position="5"/>
        <end position="84"/>
    </location>
</feature>
<feature type="non-terminal residue" evidence="8">
    <location>
        <position position="1"/>
    </location>
</feature>
<sequence>MDDLAKELKCRKRICAIYNKTSEDFNTKEEWDSYLEGIEDIIYNLVNSIDVQATEARVSDYERTNRVHIIAKQAKQVEAQRAAQVAAFQAAAASTASATAAKEGDAPAGYVPTAATAGRTFHACLLKLGTPPSKRCPKAYDHLRINMTLPNCNLLSSHDDFSVVSMLPDNVAVLTHLRDPIDRFMSAYEFAIE</sequence>
<organism evidence="8 9">
    <name type="scientific">Haematococcus lacustris</name>
    <name type="common">Green alga</name>
    <name type="synonym">Haematococcus pluvialis</name>
    <dbReference type="NCBI Taxonomy" id="44745"/>
    <lineage>
        <taxon>Eukaryota</taxon>
        <taxon>Viridiplantae</taxon>
        <taxon>Chlorophyta</taxon>
        <taxon>core chlorophytes</taxon>
        <taxon>Chlorophyceae</taxon>
        <taxon>CS clade</taxon>
        <taxon>Chlamydomonadales</taxon>
        <taxon>Haematococcaceae</taxon>
        <taxon>Haematococcus</taxon>
    </lineage>
</organism>
<dbReference type="Proteomes" id="UP000485058">
    <property type="component" value="Unassembled WGS sequence"/>
</dbReference>
<dbReference type="Gene3D" id="3.40.50.300">
    <property type="entry name" value="P-loop containing nucleotide triphosphate hydrolases"/>
    <property type="match status" value="1"/>
</dbReference>
<keyword evidence="2" id="KW-0808">Transferase</keyword>
<dbReference type="GO" id="GO:0016020">
    <property type="term" value="C:membrane"/>
    <property type="evidence" value="ECO:0007669"/>
    <property type="project" value="UniProtKB-SubCell"/>
</dbReference>
<dbReference type="PANTHER" id="PTHR12812">
    <property type="entry name" value="HEPARAN SULFATE 6-O-SULFOTRANSFERASE 3"/>
    <property type="match status" value="1"/>
</dbReference>
<comment type="subcellular location">
    <subcellularLocation>
        <location evidence="1">Membrane</location>
        <topology evidence="1">Single-pass membrane protein</topology>
    </subcellularLocation>
</comment>
<reference evidence="8 9" key="1">
    <citation type="submission" date="2020-02" db="EMBL/GenBank/DDBJ databases">
        <title>Draft genome sequence of Haematococcus lacustris strain NIES-144.</title>
        <authorList>
            <person name="Morimoto D."/>
            <person name="Nakagawa S."/>
            <person name="Yoshida T."/>
            <person name="Sawayama S."/>
        </authorList>
    </citation>
    <scope>NUCLEOTIDE SEQUENCE [LARGE SCALE GENOMIC DNA]</scope>
    <source>
        <strain evidence="8 9">NIES-144</strain>
    </source>
</reference>
<evidence type="ECO:0000259" key="7">
    <source>
        <dbReference type="Pfam" id="PF06391"/>
    </source>
</evidence>
<dbReference type="InterPro" id="IPR027417">
    <property type="entry name" value="P-loop_NTPase"/>
</dbReference>
<evidence type="ECO:0000256" key="4">
    <source>
        <dbReference type="ARBA" id="ARBA00022989"/>
    </source>
</evidence>